<evidence type="ECO:0000256" key="8">
    <source>
        <dbReference type="ARBA" id="ARBA00023180"/>
    </source>
</evidence>
<organism evidence="13 14">
    <name type="scientific">Lachnellula willkommii</name>
    <dbReference type="NCBI Taxonomy" id="215461"/>
    <lineage>
        <taxon>Eukaryota</taxon>
        <taxon>Fungi</taxon>
        <taxon>Dikarya</taxon>
        <taxon>Ascomycota</taxon>
        <taxon>Pezizomycotina</taxon>
        <taxon>Leotiomycetes</taxon>
        <taxon>Helotiales</taxon>
        <taxon>Lachnaceae</taxon>
        <taxon>Lachnellula</taxon>
    </lineage>
</organism>
<feature type="transmembrane region" description="Helical" evidence="11">
    <location>
        <begin position="216"/>
        <end position="233"/>
    </location>
</feature>
<feature type="domain" description="TLC" evidence="12">
    <location>
        <begin position="132"/>
        <end position="348"/>
    </location>
</feature>
<dbReference type="PROSITE" id="PS50922">
    <property type="entry name" value="TLC"/>
    <property type="match status" value="1"/>
</dbReference>
<evidence type="ECO:0000259" key="12">
    <source>
        <dbReference type="PROSITE" id="PS50922"/>
    </source>
</evidence>
<proteinExistence type="inferred from homology"/>
<evidence type="ECO:0000256" key="7">
    <source>
        <dbReference type="ARBA" id="ARBA00023136"/>
    </source>
</evidence>
<keyword evidence="13" id="KW-0012">Acyltransferase</keyword>
<evidence type="ECO:0000256" key="5">
    <source>
        <dbReference type="ARBA" id="ARBA00022824"/>
    </source>
</evidence>
<evidence type="ECO:0000256" key="11">
    <source>
        <dbReference type="SAM" id="Phobius"/>
    </source>
</evidence>
<dbReference type="InterPro" id="IPR006634">
    <property type="entry name" value="TLC-dom"/>
</dbReference>
<keyword evidence="4 9" id="KW-0812">Transmembrane</keyword>
<gene>
    <name evidence="13" type="primary">FUM17_1</name>
    <name evidence="13" type="ORF">LAWI1_G003642</name>
</gene>
<dbReference type="PANTHER" id="PTHR12560">
    <property type="entry name" value="LONGEVITY ASSURANCE FACTOR 1 LAG1"/>
    <property type="match status" value="1"/>
</dbReference>
<feature type="transmembrane region" description="Helical" evidence="11">
    <location>
        <begin position="97"/>
        <end position="114"/>
    </location>
</feature>
<keyword evidence="5" id="KW-0256">Endoplasmic reticulum</keyword>
<dbReference type="SMART" id="SM00724">
    <property type="entry name" value="TLC"/>
    <property type="match status" value="1"/>
</dbReference>
<protein>
    <submittedName>
        <fullName evidence="13">Sphingosine N-acyltransferase-like protein</fullName>
    </submittedName>
</protein>
<evidence type="ECO:0000256" key="3">
    <source>
        <dbReference type="ARBA" id="ARBA00022679"/>
    </source>
</evidence>
<dbReference type="Pfam" id="PF03798">
    <property type="entry name" value="TRAM_LAG1_CLN8"/>
    <property type="match status" value="1"/>
</dbReference>
<feature type="transmembrane region" description="Helical" evidence="11">
    <location>
        <begin position="319"/>
        <end position="340"/>
    </location>
</feature>
<keyword evidence="3 13" id="KW-0808">Transferase</keyword>
<evidence type="ECO:0000313" key="13">
    <source>
        <dbReference type="EMBL" id="TVY89113.1"/>
    </source>
</evidence>
<keyword evidence="7 9" id="KW-0472">Membrane</keyword>
<evidence type="ECO:0000256" key="4">
    <source>
        <dbReference type="ARBA" id="ARBA00022692"/>
    </source>
</evidence>
<feature type="transmembrane region" description="Helical" evidence="11">
    <location>
        <begin position="186"/>
        <end position="204"/>
    </location>
</feature>
<dbReference type="GO" id="GO:0005789">
    <property type="term" value="C:endoplasmic reticulum membrane"/>
    <property type="evidence" value="ECO:0007669"/>
    <property type="project" value="UniProtKB-SubCell"/>
</dbReference>
<keyword evidence="8" id="KW-0325">Glycoprotein</keyword>
<comment type="caution">
    <text evidence="13">The sequence shown here is derived from an EMBL/GenBank/DDBJ whole genome shotgun (WGS) entry which is preliminary data.</text>
</comment>
<dbReference type="Proteomes" id="UP000315522">
    <property type="component" value="Unassembled WGS sequence"/>
</dbReference>
<feature type="transmembrane region" description="Helical" evidence="11">
    <location>
        <begin position="141"/>
        <end position="166"/>
    </location>
</feature>
<feature type="compositionally biased region" description="Polar residues" evidence="10">
    <location>
        <begin position="1"/>
        <end position="18"/>
    </location>
</feature>
<dbReference type="PANTHER" id="PTHR12560:SF11">
    <property type="entry name" value="CERAMIDE SYNTHASE LAC1-RELATED"/>
    <property type="match status" value="1"/>
</dbReference>
<comment type="subcellular location">
    <subcellularLocation>
        <location evidence="1">Endoplasmic reticulum membrane</location>
        <topology evidence="1">Multi-pass membrane protein</topology>
    </subcellularLocation>
</comment>
<accession>A0A559M819</accession>
<dbReference type="AlphaFoldDB" id="A0A559M819"/>
<sequence length="432" mass="49860">MSSESQLHQKTRQQITFKESSRRKKPHSLLRRCRFFAMKHTWTTPLVLLLAILLLYAISPTESSIMHHLIFLSYKLSPAADAHPSTPTQYGKGPWDLAFVFFYTIVLSFARELIMQEFLRPLTLHHGIKSRNKQARFMEQMYTALYFSVLGLAGIYVMSRTPVWYFDTRGMYEAFPHKTHEACFKFYYLFQAAYWVQQALVLLLGMEKPRKDFKELVGHHIVTIALIGLSYRFHFTYMGIAIFLAHDISDFFLATSKSLNYLDSPFQGPYFGICISAWIYLRHYLCLRIILSLFNEFKTVGPYELDWEAEQFKSPLSNVIALVLLSALQALNLFWLFCLLRSAYRLVVYRIAKDDRSEVEESELEELGMENLGTVDISRRKKDTEAGTLSSPKNPGLVNGGANALVNATGNETIVTRPTRREARQKSMFLGQ</sequence>
<evidence type="ECO:0000256" key="1">
    <source>
        <dbReference type="ARBA" id="ARBA00004477"/>
    </source>
</evidence>
<comment type="similarity">
    <text evidence="2">Belongs to the sphingosine N-acyltransferase family.</text>
</comment>
<keyword evidence="14" id="KW-1185">Reference proteome</keyword>
<feature type="region of interest" description="Disordered" evidence="10">
    <location>
        <begin position="1"/>
        <end position="23"/>
    </location>
</feature>
<dbReference type="GO" id="GO:0046513">
    <property type="term" value="P:ceramide biosynthetic process"/>
    <property type="evidence" value="ECO:0007669"/>
    <property type="project" value="InterPro"/>
</dbReference>
<evidence type="ECO:0000256" key="6">
    <source>
        <dbReference type="ARBA" id="ARBA00022989"/>
    </source>
</evidence>
<dbReference type="InterPro" id="IPR016439">
    <property type="entry name" value="Lag1/Lac1-like"/>
</dbReference>
<name>A0A559M819_9HELO</name>
<evidence type="ECO:0000256" key="2">
    <source>
        <dbReference type="ARBA" id="ARBA00009808"/>
    </source>
</evidence>
<evidence type="ECO:0000313" key="14">
    <source>
        <dbReference type="Proteomes" id="UP000315522"/>
    </source>
</evidence>
<reference evidence="13 14" key="1">
    <citation type="submission" date="2018-05" db="EMBL/GenBank/DDBJ databases">
        <title>Genome sequencing and assembly of the regulated plant pathogen Lachnellula willkommii and related sister species for the development of diagnostic species identification markers.</title>
        <authorList>
            <person name="Giroux E."/>
            <person name="Bilodeau G."/>
        </authorList>
    </citation>
    <scope>NUCLEOTIDE SEQUENCE [LARGE SCALE GENOMIC DNA]</scope>
    <source>
        <strain evidence="13 14">CBS 172.35</strain>
    </source>
</reference>
<dbReference type="EMBL" id="QGML01001405">
    <property type="protein sequence ID" value="TVY89113.1"/>
    <property type="molecule type" value="Genomic_DNA"/>
</dbReference>
<evidence type="ECO:0000256" key="10">
    <source>
        <dbReference type="SAM" id="MobiDB-lite"/>
    </source>
</evidence>
<dbReference type="GO" id="GO:0050291">
    <property type="term" value="F:sphingosine N-acyltransferase activity"/>
    <property type="evidence" value="ECO:0007669"/>
    <property type="project" value="InterPro"/>
</dbReference>
<evidence type="ECO:0000256" key="9">
    <source>
        <dbReference type="PROSITE-ProRule" id="PRU00205"/>
    </source>
</evidence>
<keyword evidence="6 11" id="KW-1133">Transmembrane helix</keyword>